<proteinExistence type="predicted"/>
<keyword evidence="2" id="KW-1185">Reference proteome</keyword>
<dbReference type="EMBL" id="CP002738">
    <property type="protein sequence ID" value="AEF99882.1"/>
    <property type="molecule type" value="Genomic_DNA"/>
</dbReference>
<organism evidence="1 2">
    <name type="scientific">Methylomonas methanica (strain DSM 25384 / MC09)</name>
    <dbReference type="NCBI Taxonomy" id="857087"/>
    <lineage>
        <taxon>Bacteria</taxon>
        <taxon>Pseudomonadati</taxon>
        <taxon>Pseudomonadota</taxon>
        <taxon>Gammaproteobacteria</taxon>
        <taxon>Methylococcales</taxon>
        <taxon>Methylococcaceae</taxon>
        <taxon>Methylomonas</taxon>
    </lineage>
</organism>
<protein>
    <submittedName>
        <fullName evidence="1">Uncharacterized protein</fullName>
    </submittedName>
</protein>
<dbReference type="HOGENOM" id="CLU_2634033_0_0_6"/>
<evidence type="ECO:0000313" key="1">
    <source>
        <dbReference type="EMBL" id="AEF99882.1"/>
    </source>
</evidence>
<reference evidence="1 2" key="1">
    <citation type="journal article" date="2011" name="J. Bacteriol.">
        <title>Complete Genome Sequence of the Aerobic Marine Methanotroph Methylomonas methanica MC09.</title>
        <authorList>
            <person name="Boden R."/>
            <person name="Cunliffe M."/>
            <person name="Scanlan J."/>
            <person name="Moussard H."/>
            <person name="Kits K.D."/>
            <person name="Klotz M.G."/>
            <person name="Jetten M.S."/>
            <person name="Vuilleumier S."/>
            <person name="Han J."/>
            <person name="Peters L."/>
            <person name="Mikhailova N."/>
            <person name="Teshima H."/>
            <person name="Tapia R."/>
            <person name="Kyrpides N."/>
            <person name="Ivanova N."/>
            <person name="Pagani I."/>
            <person name="Cheng J.F."/>
            <person name="Goodwin L."/>
            <person name="Han C."/>
            <person name="Hauser L."/>
            <person name="Land M.L."/>
            <person name="Lapidus A."/>
            <person name="Lucas S."/>
            <person name="Pitluck S."/>
            <person name="Woyke T."/>
            <person name="Stein L."/>
            <person name="Murrell J.C."/>
        </authorList>
    </citation>
    <scope>NUCLEOTIDE SEQUENCE [LARGE SCALE GENOMIC DNA]</scope>
    <source>
        <strain evidence="1 2">MC09</strain>
    </source>
</reference>
<evidence type="ECO:0000313" key="2">
    <source>
        <dbReference type="Proteomes" id="UP000008888"/>
    </source>
</evidence>
<reference key="2">
    <citation type="submission" date="2011-05" db="EMBL/GenBank/DDBJ databases">
        <title>Complete genome sequence of the aerobic marine methanotroph Methylomonas methanica MC09.</title>
        <authorList>
            <person name="Boden R."/>
            <person name="Cunliffe M."/>
            <person name="Scanlan J."/>
            <person name="Moussard H."/>
            <person name="Kits K.D."/>
            <person name="Klotz M."/>
            <person name="Jetten M."/>
            <person name="Vuilleumier S."/>
            <person name="Han J."/>
            <person name="Peters L."/>
            <person name="Mikhailova N."/>
            <person name="Teshima H."/>
            <person name="Tapia R."/>
            <person name="Kyrpides N."/>
            <person name="Ivanova N."/>
            <person name="Pagani I."/>
            <person name="Cheng J.-F."/>
            <person name="Goodwin L."/>
            <person name="Han C."/>
            <person name="Hauser L."/>
            <person name="Land M."/>
            <person name="Lapidus A."/>
            <person name="Lucas S."/>
            <person name="Pitluck S."/>
            <person name="Woyke T."/>
            <person name="Stein L.Y."/>
            <person name="Murrell C."/>
        </authorList>
    </citation>
    <scope>NUCLEOTIDE SEQUENCE</scope>
    <source>
        <strain>MC09</strain>
    </source>
</reference>
<dbReference type="Proteomes" id="UP000008888">
    <property type="component" value="Chromosome"/>
</dbReference>
<dbReference type="KEGG" id="mmt:Metme_1459"/>
<accession>F9ZZ27</accession>
<dbReference type="STRING" id="857087.Metme_1459"/>
<dbReference type="AlphaFoldDB" id="F9ZZ27"/>
<gene>
    <name evidence="1" type="ordered locus">Metme_1459</name>
</gene>
<name>F9ZZ27_METMM</name>
<sequence length="77" mass="8872">MQYVKRDISERPRVPIAKYVLAEMENGRDKASGEAQCRVAAERFFMEDVGASNAKPYFFCWLHNIDKQIVGYVTRVA</sequence>
<reference evidence="2" key="3">
    <citation type="submission" date="2011-05" db="EMBL/GenBank/DDBJ databases">
        <title>Complete sequence of Methylomonas methanica MC09.</title>
        <authorList>
            <consortium name="US DOE Joint Genome Institute"/>
            <person name="Lucas S."/>
            <person name="Han J."/>
            <person name="Lapidus A."/>
            <person name="Cheng J.-F."/>
            <person name="Goodwin L."/>
            <person name="Pitluck S."/>
            <person name="Peters L."/>
            <person name="Mikhailova N."/>
            <person name="Teshima H."/>
            <person name="Han C."/>
            <person name="Tapia R."/>
            <person name="Land M."/>
            <person name="Hauser L."/>
            <person name="Kyrpides N."/>
            <person name="Ivanova N."/>
            <person name="Pagani I."/>
            <person name="Stein L."/>
            <person name="Woyke T."/>
        </authorList>
    </citation>
    <scope>NUCLEOTIDE SEQUENCE [LARGE SCALE GENOMIC DNA]</scope>
    <source>
        <strain evidence="2">MC09</strain>
    </source>
</reference>